<evidence type="ECO:0000313" key="2">
    <source>
        <dbReference type="EMBL" id="GMT09999.1"/>
    </source>
</evidence>
<dbReference type="SUPFAM" id="SSF81383">
    <property type="entry name" value="F-box domain"/>
    <property type="match status" value="1"/>
</dbReference>
<sequence length="238" mass="27124">MADPPAKRRRSERMAANNDDQDLLNLPDEIIAIIFSHLDFADRSKARVNRRLASIESTMNVVKEKLSYGCIETSRAQFKISCRHPNLKPYFPFSLASFARIARNFEFRGLKVVLDCTKESHWNLIEKICSITAQEMRLSGDSIQFAHSAQRSAEFCLPLIRDMVDKIEHVDINYECTSISFDDVSCLREIIRGSSKKNLGIFVTQTLAQYLANRWFGVRISLPSRDGSITRTNSAIDV</sequence>
<organism evidence="2 3">
    <name type="scientific">Pristionchus fissidentatus</name>
    <dbReference type="NCBI Taxonomy" id="1538716"/>
    <lineage>
        <taxon>Eukaryota</taxon>
        <taxon>Metazoa</taxon>
        <taxon>Ecdysozoa</taxon>
        <taxon>Nematoda</taxon>
        <taxon>Chromadorea</taxon>
        <taxon>Rhabditida</taxon>
        <taxon>Rhabditina</taxon>
        <taxon>Diplogasteromorpha</taxon>
        <taxon>Diplogasteroidea</taxon>
        <taxon>Neodiplogasteridae</taxon>
        <taxon>Pristionchus</taxon>
    </lineage>
</organism>
<protein>
    <recommendedName>
        <fullName evidence="1">F-box domain-containing protein</fullName>
    </recommendedName>
</protein>
<reference evidence="2" key="1">
    <citation type="submission" date="2023-10" db="EMBL/GenBank/DDBJ databases">
        <title>Genome assembly of Pristionchus species.</title>
        <authorList>
            <person name="Yoshida K."/>
            <person name="Sommer R.J."/>
        </authorList>
    </citation>
    <scope>NUCLEOTIDE SEQUENCE</scope>
    <source>
        <strain evidence="2">RS5133</strain>
    </source>
</reference>
<dbReference type="EMBL" id="BTSY01000001">
    <property type="protein sequence ID" value="GMT09999.1"/>
    <property type="molecule type" value="Genomic_DNA"/>
</dbReference>
<dbReference type="Pfam" id="PF00646">
    <property type="entry name" value="F-box"/>
    <property type="match status" value="1"/>
</dbReference>
<name>A0AAV5UWA4_9BILA</name>
<evidence type="ECO:0000313" key="3">
    <source>
        <dbReference type="Proteomes" id="UP001432322"/>
    </source>
</evidence>
<proteinExistence type="predicted"/>
<evidence type="ECO:0000259" key="1">
    <source>
        <dbReference type="Pfam" id="PF00646"/>
    </source>
</evidence>
<dbReference type="AlphaFoldDB" id="A0AAV5UWA4"/>
<comment type="caution">
    <text evidence="2">The sequence shown here is derived from an EMBL/GenBank/DDBJ whole genome shotgun (WGS) entry which is preliminary data.</text>
</comment>
<dbReference type="Proteomes" id="UP001432322">
    <property type="component" value="Unassembled WGS sequence"/>
</dbReference>
<feature type="domain" description="F-box" evidence="1">
    <location>
        <begin position="23"/>
        <end position="47"/>
    </location>
</feature>
<gene>
    <name evidence="2" type="ORF">PFISCL1PPCAC_1296</name>
</gene>
<accession>A0AAV5UWA4</accession>
<keyword evidence="3" id="KW-1185">Reference proteome</keyword>
<dbReference type="InterPro" id="IPR036047">
    <property type="entry name" value="F-box-like_dom_sf"/>
</dbReference>
<dbReference type="InterPro" id="IPR001810">
    <property type="entry name" value="F-box_dom"/>
</dbReference>
<feature type="non-terminal residue" evidence="2">
    <location>
        <position position="238"/>
    </location>
</feature>